<dbReference type="RefSeq" id="WP_183462594.1">
    <property type="nucleotide sequence ID" value="NZ_JACHWZ010000021.1"/>
</dbReference>
<feature type="transmembrane region" description="Helical" evidence="7">
    <location>
        <begin position="79"/>
        <end position="98"/>
    </location>
</feature>
<dbReference type="GO" id="GO:0042907">
    <property type="term" value="F:xanthine transmembrane transporter activity"/>
    <property type="evidence" value="ECO:0007669"/>
    <property type="project" value="TreeGrafter"/>
</dbReference>
<comment type="similarity">
    <text evidence="2">Belongs to the nucleobase:cation symporter-2 (NCS2) (TC 2.A.40) family.</text>
</comment>
<dbReference type="Pfam" id="PF00860">
    <property type="entry name" value="Xan_ur_permease"/>
    <property type="match status" value="1"/>
</dbReference>
<evidence type="ECO:0000313" key="9">
    <source>
        <dbReference type="Proteomes" id="UP000535937"/>
    </source>
</evidence>
<feature type="transmembrane region" description="Helical" evidence="7">
    <location>
        <begin position="177"/>
        <end position="194"/>
    </location>
</feature>
<dbReference type="Proteomes" id="UP000535937">
    <property type="component" value="Unassembled WGS sequence"/>
</dbReference>
<protein>
    <submittedName>
        <fullName evidence="8">NCS2 family nucleobase:cation symporter-2/xanthine permease XanP</fullName>
    </submittedName>
</protein>
<name>A0A7W4ZAI3_9GAMM</name>
<feature type="transmembrane region" description="Helical" evidence="7">
    <location>
        <begin position="50"/>
        <end position="67"/>
    </location>
</feature>
<dbReference type="EMBL" id="JACHWZ010000021">
    <property type="protein sequence ID" value="MBB3062893.1"/>
    <property type="molecule type" value="Genomic_DNA"/>
</dbReference>
<evidence type="ECO:0000313" key="8">
    <source>
        <dbReference type="EMBL" id="MBB3062893.1"/>
    </source>
</evidence>
<accession>A0A7W4ZAI3</accession>
<feature type="transmembrane region" description="Helical" evidence="7">
    <location>
        <begin position="242"/>
        <end position="260"/>
    </location>
</feature>
<keyword evidence="3" id="KW-0813">Transport</keyword>
<keyword evidence="4 7" id="KW-0812">Transmembrane</keyword>
<comment type="subcellular location">
    <subcellularLocation>
        <location evidence="1">Membrane</location>
        <topology evidence="1">Multi-pass membrane protein</topology>
    </subcellularLocation>
</comment>
<dbReference type="NCBIfam" id="NF037981">
    <property type="entry name" value="NCS2_1"/>
    <property type="match status" value="1"/>
</dbReference>
<feature type="transmembrane region" description="Helical" evidence="7">
    <location>
        <begin position="138"/>
        <end position="157"/>
    </location>
</feature>
<evidence type="ECO:0000256" key="5">
    <source>
        <dbReference type="ARBA" id="ARBA00022989"/>
    </source>
</evidence>
<evidence type="ECO:0000256" key="7">
    <source>
        <dbReference type="SAM" id="Phobius"/>
    </source>
</evidence>
<keyword evidence="5 7" id="KW-1133">Transmembrane helix</keyword>
<keyword evidence="9" id="KW-1185">Reference proteome</keyword>
<sequence>MEKFASAFDYRPPPPVSLLIALQHLLAVFGAVITPPLILAHSMALPLAETSYLVSASLLISGVATLIQIHRIGPLGSGLLSIQGTSFTFIGPLLAVYFPLLENYTPSQALGVLMGSCAVCALIVGVCAQFVHRLRGVITANVTGTAVILIGASLVYTTLNNLLREFADLQKAGDSPWLVPLLAAVVLGITLFLARRRNRYLRIVSVTAGLVVGFVISLLFGLVDFSGLRELEPFFLPQPNHFPLAVDAAVVAVLLPVFFISSVETLGDLTATSRLSGFEVGSPGYWRRLRGGLSGDAFNSFLAAVFGSFPNTSFSQNNGVIRLTGVCSPYVGRYVAALLCLLGMFPLIGGLFIAIPAAVVYGATLLMFFMVLLSGIGIVNAGDAAVKSWPVVIAAIAVGVAVSLAAKHLTIFPRQLAALLQFPISTGAVAAVLIELSRKLISAPALKAEA</sequence>
<organism evidence="8 9">
    <name type="scientific">Microbulbifer rhizosphaerae</name>
    <dbReference type="NCBI Taxonomy" id="1562603"/>
    <lineage>
        <taxon>Bacteria</taxon>
        <taxon>Pseudomonadati</taxon>
        <taxon>Pseudomonadota</taxon>
        <taxon>Gammaproteobacteria</taxon>
        <taxon>Cellvibrionales</taxon>
        <taxon>Microbulbiferaceae</taxon>
        <taxon>Microbulbifer</taxon>
    </lineage>
</organism>
<keyword evidence="6 7" id="KW-0472">Membrane</keyword>
<feature type="transmembrane region" description="Helical" evidence="7">
    <location>
        <begin position="16"/>
        <end position="38"/>
    </location>
</feature>
<feature type="transmembrane region" description="Helical" evidence="7">
    <location>
        <begin position="331"/>
        <end position="353"/>
    </location>
</feature>
<gene>
    <name evidence="8" type="ORF">FHS09_003743</name>
</gene>
<dbReference type="InterPro" id="IPR006043">
    <property type="entry name" value="NCS2"/>
</dbReference>
<dbReference type="AlphaFoldDB" id="A0A7W4ZAI3"/>
<reference evidence="8 9" key="1">
    <citation type="submission" date="2020-08" db="EMBL/GenBank/DDBJ databases">
        <title>Genomic Encyclopedia of Type Strains, Phase III (KMG-III): the genomes of soil and plant-associated and newly described type strains.</title>
        <authorList>
            <person name="Whitman W."/>
        </authorList>
    </citation>
    <scope>NUCLEOTIDE SEQUENCE [LARGE SCALE GENOMIC DNA]</scope>
    <source>
        <strain evidence="8 9">CECT 8799</strain>
    </source>
</reference>
<evidence type="ECO:0000256" key="3">
    <source>
        <dbReference type="ARBA" id="ARBA00022448"/>
    </source>
</evidence>
<feature type="transmembrane region" description="Helical" evidence="7">
    <location>
        <begin position="391"/>
        <end position="410"/>
    </location>
</feature>
<feature type="transmembrane region" description="Helical" evidence="7">
    <location>
        <begin position="201"/>
        <end position="222"/>
    </location>
</feature>
<feature type="transmembrane region" description="Helical" evidence="7">
    <location>
        <begin position="416"/>
        <end position="434"/>
    </location>
</feature>
<evidence type="ECO:0000256" key="4">
    <source>
        <dbReference type="ARBA" id="ARBA00022692"/>
    </source>
</evidence>
<feature type="transmembrane region" description="Helical" evidence="7">
    <location>
        <begin position="359"/>
        <end position="379"/>
    </location>
</feature>
<feature type="transmembrane region" description="Helical" evidence="7">
    <location>
        <begin position="110"/>
        <end position="131"/>
    </location>
</feature>
<evidence type="ECO:0000256" key="2">
    <source>
        <dbReference type="ARBA" id="ARBA00008821"/>
    </source>
</evidence>
<dbReference type="GO" id="GO:0005886">
    <property type="term" value="C:plasma membrane"/>
    <property type="evidence" value="ECO:0007669"/>
    <property type="project" value="TreeGrafter"/>
</dbReference>
<evidence type="ECO:0000256" key="1">
    <source>
        <dbReference type="ARBA" id="ARBA00004141"/>
    </source>
</evidence>
<evidence type="ECO:0000256" key="6">
    <source>
        <dbReference type="ARBA" id="ARBA00023136"/>
    </source>
</evidence>
<proteinExistence type="inferred from homology"/>
<comment type="caution">
    <text evidence="8">The sequence shown here is derived from an EMBL/GenBank/DDBJ whole genome shotgun (WGS) entry which is preliminary data.</text>
</comment>
<dbReference type="PANTHER" id="PTHR42810:SF2">
    <property type="entry name" value="PURINE PERMEASE C1399.01C-RELATED"/>
    <property type="match status" value="1"/>
</dbReference>
<dbReference type="PANTHER" id="PTHR42810">
    <property type="entry name" value="PURINE PERMEASE C1399.01C-RELATED"/>
    <property type="match status" value="1"/>
</dbReference>